<dbReference type="AlphaFoldDB" id="A0A2A2K571"/>
<organism evidence="1 2">
    <name type="scientific">Diploscapter pachys</name>
    <dbReference type="NCBI Taxonomy" id="2018661"/>
    <lineage>
        <taxon>Eukaryota</taxon>
        <taxon>Metazoa</taxon>
        <taxon>Ecdysozoa</taxon>
        <taxon>Nematoda</taxon>
        <taxon>Chromadorea</taxon>
        <taxon>Rhabditida</taxon>
        <taxon>Rhabditina</taxon>
        <taxon>Rhabditomorpha</taxon>
        <taxon>Rhabditoidea</taxon>
        <taxon>Rhabditidae</taxon>
        <taxon>Diploscapter</taxon>
    </lineage>
</organism>
<gene>
    <name evidence="1" type="ORF">WR25_01629</name>
</gene>
<evidence type="ECO:0000313" key="2">
    <source>
        <dbReference type="Proteomes" id="UP000218231"/>
    </source>
</evidence>
<proteinExistence type="predicted"/>
<keyword evidence="2" id="KW-1185">Reference proteome</keyword>
<evidence type="ECO:0000313" key="1">
    <source>
        <dbReference type="EMBL" id="PAV69061.1"/>
    </source>
</evidence>
<reference evidence="1 2" key="1">
    <citation type="journal article" date="2017" name="Curr. Biol.">
        <title>Genome architecture and evolution of a unichromosomal asexual nematode.</title>
        <authorList>
            <person name="Fradin H."/>
            <person name="Zegar C."/>
            <person name="Gutwein M."/>
            <person name="Lucas J."/>
            <person name="Kovtun M."/>
            <person name="Corcoran D."/>
            <person name="Baugh L.R."/>
            <person name="Kiontke K."/>
            <person name="Gunsalus K."/>
            <person name="Fitch D.H."/>
            <person name="Piano F."/>
        </authorList>
    </citation>
    <scope>NUCLEOTIDE SEQUENCE [LARGE SCALE GENOMIC DNA]</scope>
    <source>
        <strain evidence="1">PF1309</strain>
    </source>
</reference>
<name>A0A2A2K571_9BILA</name>
<accession>A0A2A2K571</accession>
<comment type="caution">
    <text evidence="1">The sequence shown here is derived from an EMBL/GenBank/DDBJ whole genome shotgun (WGS) entry which is preliminary data.</text>
</comment>
<dbReference type="EMBL" id="LIAE01009609">
    <property type="protein sequence ID" value="PAV69061.1"/>
    <property type="molecule type" value="Genomic_DNA"/>
</dbReference>
<dbReference type="Proteomes" id="UP000218231">
    <property type="component" value="Unassembled WGS sequence"/>
</dbReference>
<sequence>MYNLERLAIAFQLARHAARLVQRQQLLHPARRPAKIDEGDVIALRIGRLHPRRTAAGAGAIIARGQRDRDDATGVGDVQLFAGQAIDPAARQMKGDVDHALQPQPVERLGERRPHAFQRGDLGEQRIEDGGTHDYMTPLAYPTDAVSIRRAIRIG</sequence>
<protein>
    <submittedName>
        <fullName evidence="1">Uncharacterized protein</fullName>
    </submittedName>
</protein>
<dbReference type="OrthoDB" id="10532230at2759"/>